<dbReference type="SUPFAM" id="SSF51126">
    <property type="entry name" value="Pectin lyase-like"/>
    <property type="match status" value="1"/>
</dbReference>
<dbReference type="InterPro" id="IPR012334">
    <property type="entry name" value="Pectin_lyas_fold"/>
</dbReference>
<keyword evidence="12" id="KW-0472">Membrane</keyword>
<organism evidence="13 14">
    <name type="scientific">Meloidogyne graminicola</name>
    <dbReference type="NCBI Taxonomy" id="189291"/>
    <lineage>
        <taxon>Eukaryota</taxon>
        <taxon>Metazoa</taxon>
        <taxon>Ecdysozoa</taxon>
        <taxon>Nematoda</taxon>
        <taxon>Chromadorea</taxon>
        <taxon>Rhabditida</taxon>
        <taxon>Tylenchina</taxon>
        <taxon>Tylenchomorpha</taxon>
        <taxon>Tylenchoidea</taxon>
        <taxon>Meloidogynidae</taxon>
        <taxon>Meloidogyninae</taxon>
        <taxon>Meloidogyne</taxon>
    </lineage>
</organism>
<dbReference type="InterPro" id="IPR004898">
    <property type="entry name" value="Pectate_lyase_PlyH/PlyE-like"/>
</dbReference>
<evidence type="ECO:0000256" key="5">
    <source>
        <dbReference type="ARBA" id="ARBA00012272"/>
    </source>
</evidence>
<comment type="catalytic activity">
    <reaction evidence="1">
        <text>Eliminative cleavage of (1-&gt;4)-alpha-D-galacturonan to give oligosaccharides with 4-deoxy-alpha-D-galact-4-enuronosyl groups at their non-reducing ends.</text>
        <dbReference type="EC" id="4.2.2.2"/>
    </reaction>
</comment>
<evidence type="ECO:0000313" key="14">
    <source>
        <dbReference type="Proteomes" id="UP000605970"/>
    </source>
</evidence>
<evidence type="ECO:0000256" key="2">
    <source>
        <dbReference type="ARBA" id="ARBA00001913"/>
    </source>
</evidence>
<comment type="function">
    <text evidence="10">Pectinolytic enzyme consist of four classes of enzymes: pectin lyase, polygalacturonase, pectin methylesterase and rhamnogalacturonase. Among pectinolytic enzymes, pectin lyase is the most important in depolymerization of pectin, since it cleaves internal glycosidic bonds of highly methylated pectins. Favors pectate, the anion, over pectin, the methyl ester.</text>
</comment>
<keyword evidence="14" id="KW-1185">Reference proteome</keyword>
<dbReference type="PANTHER" id="PTHR33407">
    <property type="entry name" value="PECTATE LYASE F-RELATED"/>
    <property type="match status" value="1"/>
</dbReference>
<keyword evidence="12" id="KW-0812">Transmembrane</keyword>
<evidence type="ECO:0000256" key="4">
    <source>
        <dbReference type="ARBA" id="ARBA00006463"/>
    </source>
</evidence>
<evidence type="ECO:0000313" key="13">
    <source>
        <dbReference type="EMBL" id="KAF7632351.1"/>
    </source>
</evidence>
<feature type="transmembrane region" description="Helical" evidence="12">
    <location>
        <begin position="6"/>
        <end position="24"/>
    </location>
</feature>
<keyword evidence="7" id="KW-0732">Signal</keyword>
<dbReference type="Pfam" id="PF03211">
    <property type="entry name" value="Pectate_lyase"/>
    <property type="match status" value="1"/>
</dbReference>
<evidence type="ECO:0000256" key="7">
    <source>
        <dbReference type="ARBA" id="ARBA00022729"/>
    </source>
</evidence>
<evidence type="ECO:0000256" key="8">
    <source>
        <dbReference type="ARBA" id="ARBA00022837"/>
    </source>
</evidence>
<protein>
    <recommendedName>
        <fullName evidence="11">Probable pectate lyase F</fullName>
        <ecNumber evidence="5">4.2.2.2</ecNumber>
    </recommendedName>
</protein>
<reference evidence="13" key="1">
    <citation type="journal article" date="2020" name="Ecol. Evol.">
        <title>Genome structure and content of the rice root-knot nematode (Meloidogyne graminicola).</title>
        <authorList>
            <person name="Phan N.T."/>
            <person name="Danchin E.G.J."/>
            <person name="Klopp C."/>
            <person name="Perfus-Barbeoch L."/>
            <person name="Kozlowski D.K."/>
            <person name="Koutsovoulos G.D."/>
            <person name="Lopez-Roques C."/>
            <person name="Bouchez O."/>
            <person name="Zahm M."/>
            <person name="Besnard G."/>
            <person name="Bellafiore S."/>
        </authorList>
    </citation>
    <scope>NUCLEOTIDE SEQUENCE</scope>
    <source>
        <strain evidence="13">VN-18</strain>
    </source>
</reference>
<evidence type="ECO:0000256" key="12">
    <source>
        <dbReference type="SAM" id="Phobius"/>
    </source>
</evidence>
<dbReference type="PANTHER" id="PTHR33407:SF9">
    <property type="entry name" value="PECTATE LYASE F-RELATED"/>
    <property type="match status" value="1"/>
</dbReference>
<dbReference type="EMBL" id="JABEBT010000105">
    <property type="protein sequence ID" value="KAF7632351.1"/>
    <property type="molecule type" value="Genomic_DNA"/>
</dbReference>
<keyword evidence="12" id="KW-1133">Transmembrane helix</keyword>
<evidence type="ECO:0000256" key="11">
    <source>
        <dbReference type="ARBA" id="ARBA00039895"/>
    </source>
</evidence>
<comment type="similarity">
    <text evidence="4">Belongs to the polysaccharide lyase 3 family.</text>
</comment>
<evidence type="ECO:0000256" key="1">
    <source>
        <dbReference type="ARBA" id="ARBA00000695"/>
    </source>
</evidence>
<dbReference type="Proteomes" id="UP000605970">
    <property type="component" value="Unassembled WGS sequence"/>
</dbReference>
<evidence type="ECO:0000256" key="10">
    <source>
        <dbReference type="ARBA" id="ARBA00025679"/>
    </source>
</evidence>
<sequence length="241" mass="27069">MVHYLLIIQLMFLVFVIFIIKRIYGTKNLCSKCDIQSTKNAKNIIEIEDGGTIKNVIIDNGGKGVWCKGSCTLINVYFKTICYHAVDFGNSLDSTNKIFNVNGGAAMNAPDKIFTQSGAGKTFIKNFCAEKFGKCWRSCGMECYQYKRSVSIINSKFQGPFLSLISLNKNFGDEMFINNIKINGYKTANYRGFGCQEYFGIKGKGKMVPAAECPPDKDCHLKSCNFKGICNFYVIKIIKRI</sequence>
<evidence type="ECO:0000256" key="6">
    <source>
        <dbReference type="ARBA" id="ARBA00022525"/>
    </source>
</evidence>
<dbReference type="OrthoDB" id="441042at2759"/>
<dbReference type="GO" id="GO:0005576">
    <property type="term" value="C:extracellular region"/>
    <property type="evidence" value="ECO:0007669"/>
    <property type="project" value="UniProtKB-SubCell"/>
</dbReference>
<dbReference type="AlphaFoldDB" id="A0A8S9ZGI6"/>
<comment type="cofactor">
    <cofactor evidence="2">
        <name>Ca(2+)</name>
        <dbReference type="ChEBI" id="CHEBI:29108"/>
    </cofactor>
</comment>
<evidence type="ECO:0000256" key="3">
    <source>
        <dbReference type="ARBA" id="ARBA00004613"/>
    </source>
</evidence>
<comment type="subcellular location">
    <subcellularLocation>
        <location evidence="3">Secreted</location>
    </subcellularLocation>
</comment>
<evidence type="ECO:0000256" key="9">
    <source>
        <dbReference type="ARBA" id="ARBA00023239"/>
    </source>
</evidence>
<comment type="caution">
    <text evidence="13">The sequence shown here is derived from an EMBL/GenBank/DDBJ whole genome shotgun (WGS) entry which is preliminary data.</text>
</comment>
<dbReference type="EC" id="4.2.2.2" evidence="5"/>
<keyword evidence="8" id="KW-0106">Calcium</keyword>
<dbReference type="Gene3D" id="2.160.20.10">
    <property type="entry name" value="Single-stranded right-handed beta-helix, Pectin lyase-like"/>
    <property type="match status" value="1"/>
</dbReference>
<keyword evidence="9" id="KW-0456">Lyase</keyword>
<name>A0A8S9ZGI6_9BILA</name>
<proteinExistence type="inferred from homology"/>
<dbReference type="InterPro" id="IPR011050">
    <property type="entry name" value="Pectin_lyase_fold/virulence"/>
</dbReference>
<gene>
    <name evidence="13" type="ORF">Mgra_00008277</name>
</gene>
<dbReference type="GO" id="GO:0030570">
    <property type="term" value="F:pectate lyase activity"/>
    <property type="evidence" value="ECO:0007669"/>
    <property type="project" value="UniProtKB-EC"/>
</dbReference>
<keyword evidence="6" id="KW-0964">Secreted</keyword>
<dbReference type="GO" id="GO:0045490">
    <property type="term" value="P:pectin catabolic process"/>
    <property type="evidence" value="ECO:0007669"/>
    <property type="project" value="TreeGrafter"/>
</dbReference>
<accession>A0A8S9ZGI6</accession>